<dbReference type="SMART" id="SM01055">
    <property type="entry name" value="Cadherin_pro"/>
    <property type="match status" value="1"/>
</dbReference>
<dbReference type="GO" id="GO:0005576">
    <property type="term" value="C:extracellular region"/>
    <property type="evidence" value="ECO:0007669"/>
    <property type="project" value="Ensembl"/>
</dbReference>
<dbReference type="GO" id="GO:0005737">
    <property type="term" value="C:cytoplasm"/>
    <property type="evidence" value="ECO:0007669"/>
    <property type="project" value="Ensembl"/>
</dbReference>
<dbReference type="PRINTS" id="PR01818">
    <property type="entry name" value="DESMOCADHERN"/>
</dbReference>
<dbReference type="GO" id="GO:0005886">
    <property type="term" value="C:plasma membrane"/>
    <property type="evidence" value="ECO:0007669"/>
    <property type="project" value="UniProtKB-SubCell"/>
</dbReference>
<dbReference type="GO" id="GO:0007156">
    <property type="term" value="P:homophilic cell adhesion via plasma membrane adhesion molecules"/>
    <property type="evidence" value="ECO:0007669"/>
    <property type="project" value="InterPro"/>
</dbReference>
<dbReference type="InterPro" id="IPR009122">
    <property type="entry name" value="Desmosomal_cadherin"/>
</dbReference>
<keyword evidence="17" id="KW-0732">Signal</keyword>
<reference evidence="19" key="2">
    <citation type="submission" date="2025-08" db="UniProtKB">
        <authorList>
            <consortium name="Ensembl"/>
        </authorList>
    </citation>
    <scope>IDENTIFICATION</scope>
</reference>
<dbReference type="Pfam" id="PF08758">
    <property type="entry name" value="Cadherin_pro"/>
    <property type="match status" value="1"/>
</dbReference>
<dbReference type="CDD" id="cd11304">
    <property type="entry name" value="Cadherin_repeat"/>
    <property type="match status" value="4"/>
</dbReference>
<dbReference type="InterPro" id="IPR020894">
    <property type="entry name" value="Cadherin_CS"/>
</dbReference>
<dbReference type="InterPro" id="IPR000233">
    <property type="entry name" value="Cadherin_Y-type_LIR"/>
</dbReference>
<feature type="domain" description="Cadherin" evidence="18">
    <location>
        <begin position="136"/>
        <end position="243"/>
    </location>
</feature>
<reference evidence="19" key="3">
    <citation type="submission" date="2025-09" db="UniProtKB">
        <authorList>
            <consortium name="Ensembl"/>
        </authorList>
    </citation>
    <scope>IDENTIFICATION</scope>
</reference>
<accession>G3W8J2</accession>
<feature type="chain" id="PRO_5029687047" evidence="17">
    <location>
        <begin position="32"/>
        <end position="934"/>
    </location>
</feature>
<dbReference type="AlphaFoldDB" id="G3W8J2"/>
<dbReference type="SMART" id="SM00112">
    <property type="entry name" value="CA"/>
    <property type="match status" value="5"/>
</dbReference>
<evidence type="ECO:0000256" key="16">
    <source>
        <dbReference type="SAM" id="Phobius"/>
    </source>
</evidence>
<evidence type="ECO:0000256" key="5">
    <source>
        <dbReference type="ARBA" id="ARBA00022692"/>
    </source>
</evidence>
<feature type="signal peptide" evidence="17">
    <location>
        <begin position="1"/>
        <end position="31"/>
    </location>
</feature>
<dbReference type="STRING" id="9305.ENSSHAP00000011747"/>
<dbReference type="InParanoid" id="G3W8J2"/>
<evidence type="ECO:0000259" key="18">
    <source>
        <dbReference type="PROSITE" id="PS50268"/>
    </source>
</evidence>
<feature type="domain" description="Cadherin" evidence="18">
    <location>
        <begin position="586"/>
        <end position="673"/>
    </location>
</feature>
<keyword evidence="10 16" id="KW-1133">Transmembrane helix</keyword>
<dbReference type="Pfam" id="PF01049">
    <property type="entry name" value="CADH_Y-type_LIR"/>
    <property type="match status" value="1"/>
</dbReference>
<evidence type="ECO:0000313" key="20">
    <source>
        <dbReference type="Proteomes" id="UP000007648"/>
    </source>
</evidence>
<evidence type="ECO:0000256" key="12">
    <source>
        <dbReference type="ARBA" id="ARBA00023180"/>
    </source>
</evidence>
<evidence type="ECO:0000256" key="8">
    <source>
        <dbReference type="ARBA" id="ARBA00022889"/>
    </source>
</evidence>
<dbReference type="GeneTree" id="ENSGT01030000234624"/>
<keyword evidence="6" id="KW-0677">Repeat</keyword>
<dbReference type="PROSITE" id="PS50268">
    <property type="entry name" value="CADHERIN_2"/>
    <property type="match status" value="5"/>
</dbReference>
<feature type="domain" description="Cadherin" evidence="18">
    <location>
        <begin position="469"/>
        <end position="574"/>
    </location>
</feature>
<dbReference type="Gene3D" id="2.60.40.60">
    <property type="entry name" value="Cadherins"/>
    <property type="match status" value="6"/>
</dbReference>
<evidence type="ECO:0000313" key="19">
    <source>
        <dbReference type="Ensembl" id="ENSSHAP00000011747.2"/>
    </source>
</evidence>
<evidence type="ECO:0000256" key="13">
    <source>
        <dbReference type="PROSITE-ProRule" id="PRU00043"/>
    </source>
</evidence>
<dbReference type="FunFam" id="2.60.40.60:FF:000019">
    <property type="entry name" value="Cadherin 2"/>
    <property type="match status" value="1"/>
</dbReference>
<keyword evidence="11 16" id="KW-0472">Membrane</keyword>
<dbReference type="Pfam" id="PF00028">
    <property type="entry name" value="Cadherin"/>
    <property type="match status" value="4"/>
</dbReference>
<reference evidence="19 20" key="1">
    <citation type="journal article" date="2011" name="Proc. Natl. Acad. Sci. U.S.A.">
        <title>Genetic diversity and population structure of the endangered marsupial Sarcophilus harrisii (Tasmanian devil).</title>
        <authorList>
            <person name="Miller W."/>
            <person name="Hayes V.M."/>
            <person name="Ratan A."/>
            <person name="Petersen D.C."/>
            <person name="Wittekindt N.E."/>
            <person name="Miller J."/>
            <person name="Walenz B."/>
            <person name="Knight J."/>
            <person name="Qi J."/>
            <person name="Zhao F."/>
            <person name="Wang Q."/>
            <person name="Bedoya-Reina O.C."/>
            <person name="Katiyar N."/>
            <person name="Tomsho L.P."/>
            <person name="Kasson L.M."/>
            <person name="Hardie R.A."/>
            <person name="Woodbridge P."/>
            <person name="Tindall E.A."/>
            <person name="Bertelsen M.F."/>
            <person name="Dixon D."/>
            <person name="Pyecroft S."/>
            <person name="Helgen K.M."/>
            <person name="Lesk A.M."/>
            <person name="Pringle T.H."/>
            <person name="Patterson N."/>
            <person name="Zhang Y."/>
            <person name="Kreiss A."/>
            <person name="Woods G.M."/>
            <person name="Jones M.E."/>
            <person name="Schuster S.C."/>
        </authorList>
    </citation>
    <scope>NUCLEOTIDE SEQUENCE [LARGE SCALE GENOMIC DNA]</scope>
</reference>
<dbReference type="PRINTS" id="PR00205">
    <property type="entry name" value="CADHERIN"/>
</dbReference>
<dbReference type="GO" id="GO:0030057">
    <property type="term" value="C:desmosome"/>
    <property type="evidence" value="ECO:0007669"/>
    <property type="project" value="UniProtKB-SubCell"/>
</dbReference>
<evidence type="ECO:0000256" key="9">
    <source>
        <dbReference type="ARBA" id="ARBA00022949"/>
    </source>
</evidence>
<evidence type="ECO:0000256" key="17">
    <source>
        <dbReference type="SAM" id="SignalP"/>
    </source>
</evidence>
<keyword evidence="7 13" id="KW-0106">Calcium</keyword>
<dbReference type="PROSITE" id="PS00232">
    <property type="entry name" value="CADHERIN_1"/>
    <property type="match status" value="3"/>
</dbReference>
<evidence type="ECO:0000256" key="3">
    <source>
        <dbReference type="ARBA" id="ARBA00022475"/>
    </source>
</evidence>
<sequence length="934" mass="103749">MATEWPGRFGAVASCLKFLLILPVLNFSCEACKDVTFYVPIELEAKEIIGRVNLEECFKPANLIQSGDSDFGIVEDGSIYPTRTLSLSSGKRSFIIYLVNTQNWKQKEINVTLEHQKKKLNKRQVKETILRRAKRRWAPIPCSIQENSLGPFPLFLQQIQSDSAQKYTVYYSISGPGVDQKPLNLFYIEKDTGNLFCTGPVDRETYEAFEIVAYASTPDGYYSDSPLPLTIKIEDENDNYPMFTETVYNFEVLEGSRVGTTVGRVSATDRDEPDTMHTRLKYSIMEQQPPSPKLFAVHPVSGVITTISHQLDREVVDKYKLTMKVQDMDGQFFGLMNTSTCIISVKDANDHAPTFIKSMYEISIEENTIKKNILRVAVQDKDLPNTANWRANYTILKGNGNKNFEIVTDPKTNEGVLSVIKPLDYEENKKVMLEIGATNEAPFSIDIRSISTAVVTVNVIDQNEGPDCRPAAQSVRIKEDVSVGTRVNGYKAQDTETRSGSDIRYKKLNDPKGWVTIDETSGSIITSKKLDREAEGIKNGVYSITVLATDKDGKTCTGTLGIILEDVNDNAPVILQDNIVLCKPKMGQMTVVAVDPDDPMNGPPFDFKLGLGSPDIQKIWTVTRLNDTSAYLSYQNNAQFGKYAIPITVSDRHGMSSTKMMRVNLCDCVHPEQCESARSAYADTRLGTWAILAILLGIALLFCVLFTLVCGIWSPSKVKKPFPDDMAQQNLIISNTEAPGDDRVCSTNGFATQMLNGNGQSICGTLGSGIKNGGHECFEMVKGGHQTLESCRGGHQTLESCRGGHQTLESCRGGHQTLESCRGGHQTLESCRGGHHIVDSCRNGGHVEVDTCRYTYSEWHNYTQPHLGEKLHLCNQNEDNTNAQDYVLSYNYEGRGSTAGSVGCCSERHDEEGFEFLDQLEPKFATLAQTCMKR</sequence>
<dbReference type="FunFam" id="2.60.40.60:FF:000091">
    <property type="entry name" value="Desmocollin 1"/>
    <property type="match status" value="1"/>
</dbReference>
<evidence type="ECO:0000256" key="4">
    <source>
        <dbReference type="ARBA" id="ARBA00022685"/>
    </source>
</evidence>
<evidence type="ECO:0000256" key="11">
    <source>
        <dbReference type="ARBA" id="ARBA00023136"/>
    </source>
</evidence>
<dbReference type="OrthoDB" id="6079678at2759"/>
<feature type="transmembrane region" description="Helical" evidence="16">
    <location>
        <begin position="689"/>
        <end position="713"/>
    </location>
</feature>
<dbReference type="InterPro" id="IPR014868">
    <property type="entry name" value="Cadherin_pro_dom"/>
</dbReference>
<keyword evidence="9" id="KW-0965">Cell junction</keyword>
<name>G3W8J2_SARHA</name>
<dbReference type="FunFam" id="2.60.40.60:FF:000096">
    <property type="entry name" value="Desmocollin 2"/>
    <property type="match status" value="1"/>
</dbReference>
<evidence type="ECO:0000256" key="7">
    <source>
        <dbReference type="ARBA" id="ARBA00022837"/>
    </source>
</evidence>
<dbReference type="eggNOG" id="KOG3594">
    <property type="taxonomic scope" value="Eukaryota"/>
</dbReference>
<keyword evidence="4" id="KW-0165">Cleavage on pair of basic residues</keyword>
<dbReference type="GO" id="GO:0001701">
    <property type="term" value="P:in utero embryonic development"/>
    <property type="evidence" value="ECO:0007669"/>
    <property type="project" value="Ensembl"/>
</dbReference>
<keyword evidence="8 14" id="KW-0130">Cell adhesion</keyword>
<dbReference type="FunFam" id="2.60.40.60:FF:000011">
    <property type="entry name" value="Cadherin 1"/>
    <property type="match status" value="1"/>
</dbReference>
<dbReference type="InterPro" id="IPR002126">
    <property type="entry name" value="Cadherin-like_dom"/>
</dbReference>
<dbReference type="FunFam" id="2.60.40.60:FF:000031">
    <property type="entry name" value="Cadherin 3"/>
    <property type="match status" value="1"/>
</dbReference>
<dbReference type="SUPFAM" id="SSF49313">
    <property type="entry name" value="Cadherin-like"/>
    <property type="match status" value="6"/>
</dbReference>
<comment type="subcellular location">
    <subcellularLocation>
        <location evidence="2">Cell junction</location>
        <location evidence="2">Desmosome</location>
    </subcellularLocation>
    <subcellularLocation>
        <location evidence="1 14">Cell membrane</location>
        <topology evidence="1 14">Single-pass type I membrane protein</topology>
    </subcellularLocation>
</comment>
<keyword evidence="3" id="KW-1003">Cell membrane</keyword>
<comment type="function">
    <text evidence="15">A component of desmosome cell-cell junctions which are required for positive regulation of cellular adhesion. Involved in the interaction of plaque proteins and intermediate filaments mediating cell-cell adhesion.</text>
</comment>
<dbReference type="PRINTS" id="PR01820">
    <property type="entry name" value="DESMOCOLLIN"/>
</dbReference>
<evidence type="ECO:0000256" key="14">
    <source>
        <dbReference type="RuleBase" id="RU003318"/>
    </source>
</evidence>
<gene>
    <name evidence="19" type="primary">DSC3</name>
</gene>
<evidence type="ECO:0000256" key="2">
    <source>
        <dbReference type="ARBA" id="ARBA00004568"/>
    </source>
</evidence>
<keyword evidence="5 14" id="KW-0812">Transmembrane</keyword>
<dbReference type="InterPro" id="IPR027397">
    <property type="entry name" value="Catenin-bd_sf"/>
</dbReference>
<dbReference type="Gene3D" id="4.10.900.10">
    <property type="entry name" value="TCF3-CBD (Catenin binding domain)"/>
    <property type="match status" value="1"/>
</dbReference>
<dbReference type="GO" id="GO:0005509">
    <property type="term" value="F:calcium ion binding"/>
    <property type="evidence" value="ECO:0007669"/>
    <property type="project" value="UniProtKB-UniRule"/>
</dbReference>
<keyword evidence="12" id="KW-0325">Glycoprotein</keyword>
<evidence type="ECO:0000256" key="1">
    <source>
        <dbReference type="ARBA" id="ARBA00004251"/>
    </source>
</evidence>
<evidence type="ECO:0000256" key="10">
    <source>
        <dbReference type="ARBA" id="ARBA00022989"/>
    </source>
</evidence>
<keyword evidence="20" id="KW-1185">Reference proteome</keyword>
<dbReference type="Ensembl" id="ENSSHAT00000011843.2">
    <property type="protein sequence ID" value="ENSSHAP00000011747.2"/>
    <property type="gene ID" value="ENSSHAG00000010085.2"/>
</dbReference>
<proteinExistence type="predicted"/>
<feature type="domain" description="Cadherin" evidence="18">
    <location>
        <begin position="356"/>
        <end position="472"/>
    </location>
</feature>
<evidence type="ECO:0000256" key="6">
    <source>
        <dbReference type="ARBA" id="ARBA00022737"/>
    </source>
</evidence>
<feature type="domain" description="Cadherin" evidence="18">
    <location>
        <begin position="244"/>
        <end position="355"/>
    </location>
</feature>
<dbReference type="FunFam" id="4.10.900.10:FF:000005">
    <property type="entry name" value="Desmocollin 2"/>
    <property type="match status" value="1"/>
</dbReference>
<dbReference type="FunFam" id="2.60.40.60:FF:000027">
    <property type="entry name" value="Cadherin 2"/>
    <property type="match status" value="1"/>
</dbReference>
<dbReference type="InterPro" id="IPR050971">
    <property type="entry name" value="Cadherin-domain_protein"/>
</dbReference>
<dbReference type="InterPro" id="IPR015919">
    <property type="entry name" value="Cadherin-like_sf"/>
</dbReference>
<dbReference type="PANTHER" id="PTHR24025:SF12">
    <property type="entry name" value="DESMOCOLLIN-3"/>
    <property type="match status" value="1"/>
</dbReference>
<dbReference type="PANTHER" id="PTHR24025">
    <property type="entry name" value="DESMOGLEIN FAMILY MEMBER"/>
    <property type="match status" value="1"/>
</dbReference>
<dbReference type="HOGENOM" id="CLU_005284_0_2_1"/>
<dbReference type="Proteomes" id="UP000007648">
    <property type="component" value="Unassembled WGS sequence"/>
</dbReference>
<organism evidence="19 20">
    <name type="scientific">Sarcophilus harrisii</name>
    <name type="common">Tasmanian devil</name>
    <name type="synonym">Sarcophilus laniarius</name>
    <dbReference type="NCBI Taxonomy" id="9305"/>
    <lineage>
        <taxon>Eukaryota</taxon>
        <taxon>Metazoa</taxon>
        <taxon>Chordata</taxon>
        <taxon>Craniata</taxon>
        <taxon>Vertebrata</taxon>
        <taxon>Euteleostomi</taxon>
        <taxon>Mammalia</taxon>
        <taxon>Metatheria</taxon>
        <taxon>Dasyuromorphia</taxon>
        <taxon>Dasyuridae</taxon>
        <taxon>Sarcophilus</taxon>
    </lineage>
</organism>
<protein>
    <submittedName>
        <fullName evidence="19">Desmocollin 3</fullName>
    </submittedName>
</protein>
<evidence type="ECO:0000256" key="15">
    <source>
        <dbReference type="RuleBase" id="RU004358"/>
    </source>
</evidence>